<evidence type="ECO:0000313" key="1">
    <source>
        <dbReference type="EMBL" id="CAB3982297.1"/>
    </source>
</evidence>
<comment type="caution">
    <text evidence="1">The sequence shown here is derived from an EMBL/GenBank/DDBJ whole genome shotgun (WGS) entry which is preliminary data.</text>
</comment>
<dbReference type="AlphaFoldDB" id="A0A6S7FWB5"/>
<evidence type="ECO:0000313" key="2">
    <source>
        <dbReference type="Proteomes" id="UP001152795"/>
    </source>
</evidence>
<sequence length="127" mass="15140">MLRIKNERDIRTHRKQKERNEIQAPKVITITTGKSWWKRLRTIGKLLVNELDRYLEYNNLPMTGKKMEKVRLTVAHLYMQIDKDLNAPEHRFEDTSENESKDTESIDNLDKRQNLSLRVAHVPMLTI</sequence>
<accession>A0A6S7FWB5</accession>
<reference evidence="1" key="1">
    <citation type="submission" date="2020-04" db="EMBL/GenBank/DDBJ databases">
        <authorList>
            <person name="Alioto T."/>
            <person name="Alioto T."/>
            <person name="Gomez Garrido J."/>
        </authorList>
    </citation>
    <scope>NUCLEOTIDE SEQUENCE</scope>
    <source>
        <strain evidence="1">A484AB</strain>
    </source>
</reference>
<dbReference type="EMBL" id="CACRXK020000487">
    <property type="protein sequence ID" value="CAB3982297.1"/>
    <property type="molecule type" value="Genomic_DNA"/>
</dbReference>
<protein>
    <submittedName>
        <fullName evidence="1">Uncharacterized protein</fullName>
    </submittedName>
</protein>
<keyword evidence="2" id="KW-1185">Reference proteome</keyword>
<organism evidence="1 2">
    <name type="scientific">Paramuricea clavata</name>
    <name type="common">Red gorgonian</name>
    <name type="synonym">Violescent sea-whip</name>
    <dbReference type="NCBI Taxonomy" id="317549"/>
    <lineage>
        <taxon>Eukaryota</taxon>
        <taxon>Metazoa</taxon>
        <taxon>Cnidaria</taxon>
        <taxon>Anthozoa</taxon>
        <taxon>Octocorallia</taxon>
        <taxon>Malacalcyonacea</taxon>
        <taxon>Plexauridae</taxon>
        <taxon>Paramuricea</taxon>
    </lineage>
</organism>
<dbReference type="Proteomes" id="UP001152795">
    <property type="component" value="Unassembled WGS sequence"/>
</dbReference>
<name>A0A6S7FWB5_PARCT</name>
<gene>
    <name evidence="1" type="ORF">PACLA_8A012137</name>
</gene>
<proteinExistence type="predicted"/>